<reference evidence="1" key="1">
    <citation type="submission" date="2018-02" db="EMBL/GenBank/DDBJ databases">
        <title>Rhizophora mucronata_Transcriptome.</title>
        <authorList>
            <person name="Meera S.P."/>
            <person name="Sreeshan A."/>
            <person name="Augustine A."/>
        </authorList>
    </citation>
    <scope>NUCLEOTIDE SEQUENCE</scope>
    <source>
        <tissue evidence="1">Leaf</tissue>
    </source>
</reference>
<dbReference type="GO" id="GO:0032259">
    <property type="term" value="P:methylation"/>
    <property type="evidence" value="ECO:0007669"/>
    <property type="project" value="UniProtKB-KW"/>
</dbReference>
<proteinExistence type="predicted"/>
<keyword evidence="1" id="KW-0808">Transferase</keyword>
<dbReference type="EMBL" id="GGEC01064113">
    <property type="protein sequence ID" value="MBX44597.1"/>
    <property type="molecule type" value="Transcribed_RNA"/>
</dbReference>
<organism evidence="1">
    <name type="scientific">Rhizophora mucronata</name>
    <name type="common">Asiatic mangrove</name>
    <dbReference type="NCBI Taxonomy" id="61149"/>
    <lineage>
        <taxon>Eukaryota</taxon>
        <taxon>Viridiplantae</taxon>
        <taxon>Streptophyta</taxon>
        <taxon>Embryophyta</taxon>
        <taxon>Tracheophyta</taxon>
        <taxon>Spermatophyta</taxon>
        <taxon>Magnoliopsida</taxon>
        <taxon>eudicotyledons</taxon>
        <taxon>Gunneridae</taxon>
        <taxon>Pentapetalae</taxon>
        <taxon>rosids</taxon>
        <taxon>fabids</taxon>
        <taxon>Malpighiales</taxon>
        <taxon>Rhizophoraceae</taxon>
        <taxon>Rhizophora</taxon>
    </lineage>
</organism>
<protein>
    <submittedName>
        <fullName evidence="1">Methyltransferase-related family protein</fullName>
    </submittedName>
</protein>
<keyword evidence="1" id="KW-0489">Methyltransferase</keyword>
<evidence type="ECO:0000313" key="1">
    <source>
        <dbReference type="EMBL" id="MBX44597.1"/>
    </source>
</evidence>
<name>A0A2P2NQ21_RHIMU</name>
<dbReference type="GO" id="GO:0008168">
    <property type="term" value="F:methyltransferase activity"/>
    <property type="evidence" value="ECO:0007669"/>
    <property type="project" value="UniProtKB-KW"/>
</dbReference>
<sequence length="52" mass="6033">MGLSSFSHFWGFFVRIMDKYQAIKSFYMNVNWKASVQPVDLLDLRVKGTADS</sequence>
<accession>A0A2P2NQ21</accession>
<dbReference type="AlphaFoldDB" id="A0A2P2NQ21"/>